<dbReference type="VEuPathDB" id="FungiDB:PSTT_05667"/>
<feature type="compositionally biased region" description="Low complexity" evidence="1">
    <location>
        <begin position="14"/>
        <end position="24"/>
    </location>
</feature>
<sequence length="250" mass="28115">MSSPVTLKYYILSSDSSDVTMSDSPSDHDSSESDSARSQADDVPQVYHYHVAIPDDSDTDSNHSFGDSFERDNENQPQAIEVDTAEHEILGNNDDAVMSESDYDADGDEDSNALVVSDIPVPNIDPELGFDRAVSPPVGSIFEGSPRGIPIEDVYDLRVVDLADPRYRYNPFRLFPRETLPTVPFPNPPALPRLMFESVFLDLVDRLGHLLTMINNHRTIYHQIDVVIFTLHSACDWFLVYKAFEHGHRE</sequence>
<accession>A0A2S4VN11</accession>
<dbReference type="Proteomes" id="UP000239156">
    <property type="component" value="Unassembled WGS sequence"/>
</dbReference>
<protein>
    <submittedName>
        <fullName evidence="2">Uncharacterized protein</fullName>
    </submittedName>
</protein>
<dbReference type="EMBL" id="PKSL01000042">
    <property type="protein sequence ID" value="POW10942.1"/>
    <property type="molecule type" value="Genomic_DNA"/>
</dbReference>
<name>A0A2S4VN11_9BASI</name>
<comment type="caution">
    <text evidence="2">The sequence shown here is derived from an EMBL/GenBank/DDBJ whole genome shotgun (WGS) entry which is preliminary data.</text>
</comment>
<evidence type="ECO:0000313" key="3">
    <source>
        <dbReference type="Proteomes" id="UP000239156"/>
    </source>
</evidence>
<reference evidence="2" key="1">
    <citation type="submission" date="2017-12" db="EMBL/GenBank/DDBJ databases">
        <title>Gene loss provides genomic basis for host adaptation in cereal stripe rust fungi.</title>
        <authorList>
            <person name="Xia C."/>
        </authorList>
    </citation>
    <scope>NUCLEOTIDE SEQUENCE [LARGE SCALE GENOMIC DNA]</scope>
    <source>
        <strain evidence="2">93-210</strain>
    </source>
</reference>
<organism evidence="2 3">
    <name type="scientific">Puccinia striiformis</name>
    <dbReference type="NCBI Taxonomy" id="27350"/>
    <lineage>
        <taxon>Eukaryota</taxon>
        <taxon>Fungi</taxon>
        <taxon>Dikarya</taxon>
        <taxon>Basidiomycota</taxon>
        <taxon>Pucciniomycotina</taxon>
        <taxon>Pucciniomycetes</taxon>
        <taxon>Pucciniales</taxon>
        <taxon>Pucciniaceae</taxon>
        <taxon>Puccinia</taxon>
    </lineage>
</organism>
<dbReference type="VEuPathDB" id="FungiDB:PSHT_06296"/>
<feature type="compositionally biased region" description="Basic and acidic residues" evidence="1">
    <location>
        <begin position="25"/>
        <end position="35"/>
    </location>
</feature>
<dbReference type="AlphaFoldDB" id="A0A2S4VN11"/>
<gene>
    <name evidence="2" type="ORF">PSTT_05667</name>
</gene>
<keyword evidence="3" id="KW-1185">Reference proteome</keyword>
<evidence type="ECO:0000313" key="2">
    <source>
        <dbReference type="EMBL" id="POW10942.1"/>
    </source>
</evidence>
<evidence type="ECO:0000256" key="1">
    <source>
        <dbReference type="SAM" id="MobiDB-lite"/>
    </source>
</evidence>
<feature type="region of interest" description="Disordered" evidence="1">
    <location>
        <begin position="14"/>
        <end position="76"/>
    </location>
</feature>
<proteinExistence type="predicted"/>